<feature type="compositionally biased region" description="Polar residues" evidence="1">
    <location>
        <begin position="35"/>
        <end position="45"/>
    </location>
</feature>
<evidence type="ECO:0000313" key="4">
    <source>
        <dbReference type="EnsemblMetazoa" id="G32407.1:cds"/>
    </source>
</evidence>
<proteinExistence type="predicted"/>
<dbReference type="EnsemblMetazoa" id="G32407.1">
    <property type="protein sequence ID" value="G32407.1:cds"/>
    <property type="gene ID" value="G32407"/>
</dbReference>
<evidence type="ECO:0000256" key="1">
    <source>
        <dbReference type="SAM" id="MobiDB-lite"/>
    </source>
</evidence>
<keyword evidence="2" id="KW-0812">Transmembrane</keyword>
<evidence type="ECO:0000259" key="3">
    <source>
        <dbReference type="Pfam" id="PF13843"/>
    </source>
</evidence>
<dbReference type="InterPro" id="IPR029526">
    <property type="entry name" value="PGBD"/>
</dbReference>
<sequence>MDFDEILSEDEEDYLDLLLTEGLSEEADDQDETFEPSNSSQIGHPQSQTSSQTLSQTTDNSASQDPLAKHIYWRDQNDIDEGMRDSRLFSFRPCLPPGIQLVFLTRFVGILIYMSVVNLQTLERYWSTCTLYNNNMVSAVMSITRFKAILSFLQVNADTNKDDKLTKVCSLLEHVESISQSLFQPYESVSVDERMVASKHHYSGIRQFIRDKPIRFGLKLWVLADSITGYTYAFLYTLAKREQS</sequence>
<protein>
    <recommendedName>
        <fullName evidence="3">PiggyBac transposable element-derived protein domain-containing protein</fullName>
    </recommendedName>
</protein>
<feature type="domain" description="PiggyBac transposable element-derived protein" evidence="3">
    <location>
        <begin position="105"/>
        <end position="238"/>
    </location>
</feature>
<dbReference type="Proteomes" id="UP000005408">
    <property type="component" value="Unassembled WGS sequence"/>
</dbReference>
<reference evidence="4" key="1">
    <citation type="submission" date="2022-08" db="UniProtKB">
        <authorList>
            <consortium name="EnsemblMetazoa"/>
        </authorList>
    </citation>
    <scope>IDENTIFICATION</scope>
    <source>
        <strain evidence="4">05x7-T-G4-1.051#20</strain>
    </source>
</reference>
<feature type="compositionally biased region" description="Low complexity" evidence="1">
    <location>
        <begin position="46"/>
        <end position="58"/>
    </location>
</feature>
<dbReference type="PANTHER" id="PTHR46599">
    <property type="entry name" value="PIGGYBAC TRANSPOSABLE ELEMENT-DERIVED PROTEIN 4"/>
    <property type="match status" value="1"/>
</dbReference>
<keyword evidence="5" id="KW-1185">Reference proteome</keyword>
<feature type="region of interest" description="Disordered" evidence="1">
    <location>
        <begin position="18"/>
        <end position="65"/>
    </location>
</feature>
<evidence type="ECO:0000313" key="5">
    <source>
        <dbReference type="Proteomes" id="UP000005408"/>
    </source>
</evidence>
<keyword evidence="2" id="KW-0472">Membrane</keyword>
<evidence type="ECO:0000256" key="2">
    <source>
        <dbReference type="SAM" id="Phobius"/>
    </source>
</evidence>
<feature type="transmembrane region" description="Helical" evidence="2">
    <location>
        <begin position="94"/>
        <end position="116"/>
    </location>
</feature>
<feature type="transmembrane region" description="Helical" evidence="2">
    <location>
        <begin position="220"/>
        <end position="239"/>
    </location>
</feature>
<dbReference type="Pfam" id="PF13843">
    <property type="entry name" value="DDE_Tnp_1_7"/>
    <property type="match status" value="1"/>
</dbReference>
<feature type="compositionally biased region" description="Acidic residues" evidence="1">
    <location>
        <begin position="23"/>
        <end position="34"/>
    </location>
</feature>
<keyword evidence="2" id="KW-1133">Transmembrane helix</keyword>
<accession>A0A8W8MD58</accession>
<dbReference type="AlphaFoldDB" id="A0A8W8MD58"/>
<dbReference type="PANTHER" id="PTHR46599:SF3">
    <property type="entry name" value="PIGGYBAC TRANSPOSABLE ELEMENT-DERIVED PROTEIN 4"/>
    <property type="match status" value="1"/>
</dbReference>
<name>A0A8W8MD58_MAGGI</name>
<organism evidence="4 5">
    <name type="scientific">Magallana gigas</name>
    <name type="common">Pacific oyster</name>
    <name type="synonym">Crassostrea gigas</name>
    <dbReference type="NCBI Taxonomy" id="29159"/>
    <lineage>
        <taxon>Eukaryota</taxon>
        <taxon>Metazoa</taxon>
        <taxon>Spiralia</taxon>
        <taxon>Lophotrochozoa</taxon>
        <taxon>Mollusca</taxon>
        <taxon>Bivalvia</taxon>
        <taxon>Autobranchia</taxon>
        <taxon>Pteriomorphia</taxon>
        <taxon>Ostreida</taxon>
        <taxon>Ostreoidea</taxon>
        <taxon>Ostreidae</taxon>
        <taxon>Magallana</taxon>
    </lineage>
</organism>